<evidence type="ECO:0000313" key="1">
    <source>
        <dbReference type="EMBL" id="GME75286.1"/>
    </source>
</evidence>
<sequence length="756" mass="85788">MVHHPELKGWEYIFADEQNDNRKNTPRRSRARGRAAPTSDAIILRREEDGIELKAGDCVLLDDTKNGGESIALIRDISFGTESFLEVKALMMFKIHDIDLEYLPVNEVKKSGKTKKKRKAGKEKLSEGYCDNDLFLTPIFFKIKLSDVISKCTVLSKKDFKEIAIDASNSDSHFVCSRACNEDANYFTEEMDWNLICEKMLENPTEFLTYLKHITVEESQPITIQDLPSAKTSPKKRSYKEEGSDEEDNEADDDYANDEDTKKIKRKSSSVSPSKIVPQLRNSKRSTFKRRLFEGVQHQSSSGTIGKNPFVDSGDNDNQTSTVLRKAKSKLHTSAKLNTLPCRDEEFSQIYYTLQNAIENETGCCIYVSGTPGVGKTATIREVVKQLSIQLNGQQGTRSKRSNKKAFDFLEINGLKLVVPQAAYENLWLKISPNSAKANSVSLLESYFSDDDNKYKKTPLVVLLDELDQIVTRSQSVMYNFFNWPSYPNSKLIVIAVANTMDLPERMLTNKISSRLGLTRIQFPGYTYNQLSEIIQNRLESLMKLNEGKLVITKDAIEFASRKVASVSGDARRSLIICVRAVEIAEAEFEKFSEEKKKSLNGKYSVGIKHIASAISETTSTPIARYLNTLTFAAKMLLAAILLRKRRTGLAEIVLGDVIDELNNQFNISHFEYFKKALNEDQLQMYDVIYDDPSHKVRLRMSGLAYILRDLEDNGILIQQQLQAERPRLIRLNVSEDEILNCFKKDDLLKDIVINT</sequence>
<dbReference type="Proteomes" id="UP001165064">
    <property type="component" value="Unassembled WGS sequence"/>
</dbReference>
<protein>
    <submittedName>
        <fullName evidence="1">Unnamed protein product</fullName>
    </submittedName>
</protein>
<dbReference type="EMBL" id="BSXS01001161">
    <property type="protein sequence ID" value="GME75286.1"/>
    <property type="molecule type" value="Genomic_DNA"/>
</dbReference>
<proteinExistence type="predicted"/>
<evidence type="ECO:0000313" key="2">
    <source>
        <dbReference type="Proteomes" id="UP001165064"/>
    </source>
</evidence>
<reference evidence="1" key="1">
    <citation type="submission" date="2023-04" db="EMBL/GenBank/DDBJ databases">
        <title>Ambrosiozyma monospora NBRC 10751.</title>
        <authorList>
            <person name="Ichikawa N."/>
            <person name="Sato H."/>
            <person name="Tonouchi N."/>
        </authorList>
    </citation>
    <scope>NUCLEOTIDE SEQUENCE</scope>
    <source>
        <strain evidence="1">NBRC 10751</strain>
    </source>
</reference>
<gene>
    <name evidence="1" type="ORF">Amon02_000210300</name>
</gene>
<comment type="caution">
    <text evidence="1">The sequence shown here is derived from an EMBL/GenBank/DDBJ whole genome shotgun (WGS) entry which is preliminary data.</text>
</comment>
<name>A0ACB5SWJ9_AMBMO</name>
<accession>A0ACB5SWJ9</accession>
<organism evidence="1 2">
    <name type="scientific">Ambrosiozyma monospora</name>
    <name type="common">Yeast</name>
    <name type="synonym">Endomycopsis monosporus</name>
    <dbReference type="NCBI Taxonomy" id="43982"/>
    <lineage>
        <taxon>Eukaryota</taxon>
        <taxon>Fungi</taxon>
        <taxon>Dikarya</taxon>
        <taxon>Ascomycota</taxon>
        <taxon>Saccharomycotina</taxon>
        <taxon>Pichiomycetes</taxon>
        <taxon>Pichiales</taxon>
        <taxon>Pichiaceae</taxon>
        <taxon>Ambrosiozyma</taxon>
    </lineage>
</organism>
<keyword evidence="2" id="KW-1185">Reference proteome</keyword>